<keyword evidence="2" id="KW-1185">Reference proteome</keyword>
<dbReference type="AlphaFoldDB" id="A0A0L0NMU6"/>
<name>A0A0L0NMU6_TOLOC</name>
<evidence type="ECO:0000313" key="1">
    <source>
        <dbReference type="EMBL" id="KND95359.1"/>
    </source>
</evidence>
<proteinExistence type="predicted"/>
<dbReference type="Proteomes" id="UP000036947">
    <property type="component" value="Unassembled WGS sequence"/>
</dbReference>
<dbReference type="OrthoDB" id="2151161at2759"/>
<organism evidence="1 2">
    <name type="scientific">Tolypocladium ophioglossoides (strain CBS 100239)</name>
    <name type="common">Snaketongue truffleclub</name>
    <name type="synonym">Elaphocordyceps ophioglossoides</name>
    <dbReference type="NCBI Taxonomy" id="1163406"/>
    <lineage>
        <taxon>Eukaryota</taxon>
        <taxon>Fungi</taxon>
        <taxon>Dikarya</taxon>
        <taxon>Ascomycota</taxon>
        <taxon>Pezizomycotina</taxon>
        <taxon>Sordariomycetes</taxon>
        <taxon>Hypocreomycetidae</taxon>
        <taxon>Hypocreales</taxon>
        <taxon>Ophiocordycipitaceae</taxon>
        <taxon>Tolypocladium</taxon>
    </lineage>
</organism>
<accession>A0A0L0NMU6</accession>
<evidence type="ECO:0000313" key="2">
    <source>
        <dbReference type="Proteomes" id="UP000036947"/>
    </source>
</evidence>
<dbReference type="EMBL" id="LFRF01000001">
    <property type="protein sequence ID" value="KND95359.1"/>
    <property type="molecule type" value="Genomic_DNA"/>
</dbReference>
<gene>
    <name evidence="1" type="ORF">TOPH_00189</name>
</gene>
<sequence>MDQSTRITISWPNHDPGDAPSCRAICPELPPDLLPALKLSVKSMTDGVAGAATVVDVDPTLGGDPPIGEDVASFMTRRPASTVSVSSNMSISDRDAVGWFADVST</sequence>
<protein>
    <submittedName>
        <fullName evidence="1">Uncharacterized protein</fullName>
    </submittedName>
</protein>
<comment type="caution">
    <text evidence="1">The sequence shown here is derived from an EMBL/GenBank/DDBJ whole genome shotgun (WGS) entry which is preliminary data.</text>
</comment>
<reference evidence="1 2" key="1">
    <citation type="journal article" date="2015" name="BMC Genomics">
        <title>The genome of the truffle-parasite Tolypocladium ophioglossoides and the evolution of antifungal peptaibiotics.</title>
        <authorList>
            <person name="Quandt C.A."/>
            <person name="Bushley K.E."/>
            <person name="Spatafora J.W."/>
        </authorList>
    </citation>
    <scope>NUCLEOTIDE SEQUENCE [LARGE SCALE GENOMIC DNA]</scope>
    <source>
        <strain evidence="1 2">CBS 100239</strain>
    </source>
</reference>